<keyword evidence="2" id="KW-1185">Reference proteome</keyword>
<evidence type="ECO:0000313" key="1">
    <source>
        <dbReference type="EMBL" id="KLO18508.1"/>
    </source>
</evidence>
<organism evidence="1 2">
    <name type="scientific">Schizopora paradoxa</name>
    <dbReference type="NCBI Taxonomy" id="27342"/>
    <lineage>
        <taxon>Eukaryota</taxon>
        <taxon>Fungi</taxon>
        <taxon>Dikarya</taxon>
        <taxon>Basidiomycota</taxon>
        <taxon>Agaricomycotina</taxon>
        <taxon>Agaricomycetes</taxon>
        <taxon>Hymenochaetales</taxon>
        <taxon>Schizoporaceae</taxon>
        <taxon>Schizopora</taxon>
    </lineage>
</organism>
<reference evidence="1 2" key="1">
    <citation type="submission" date="2015-04" db="EMBL/GenBank/DDBJ databases">
        <title>Complete genome sequence of Schizopora paradoxa KUC8140, a cosmopolitan wood degrader in East Asia.</title>
        <authorList>
            <consortium name="DOE Joint Genome Institute"/>
            <person name="Min B."/>
            <person name="Park H."/>
            <person name="Jang Y."/>
            <person name="Kim J.-J."/>
            <person name="Kim K.H."/>
            <person name="Pangilinan J."/>
            <person name="Lipzen A."/>
            <person name="Riley R."/>
            <person name="Grigoriev I.V."/>
            <person name="Spatafora J.W."/>
            <person name="Choi I.-G."/>
        </authorList>
    </citation>
    <scope>NUCLEOTIDE SEQUENCE [LARGE SCALE GENOMIC DNA]</scope>
    <source>
        <strain evidence="1 2">KUC8140</strain>
    </source>
</reference>
<dbReference type="InParanoid" id="A0A0H2S9Z4"/>
<dbReference type="EMBL" id="KQ085894">
    <property type="protein sequence ID" value="KLO18508.1"/>
    <property type="molecule type" value="Genomic_DNA"/>
</dbReference>
<evidence type="ECO:0000313" key="2">
    <source>
        <dbReference type="Proteomes" id="UP000053477"/>
    </source>
</evidence>
<name>A0A0H2S9Z4_9AGAM</name>
<dbReference type="AlphaFoldDB" id="A0A0H2S9Z4"/>
<accession>A0A0H2S9Z4</accession>
<dbReference type="Proteomes" id="UP000053477">
    <property type="component" value="Unassembled WGS sequence"/>
</dbReference>
<gene>
    <name evidence="1" type="ORF">SCHPADRAFT_886211</name>
</gene>
<protein>
    <submittedName>
        <fullName evidence="1">Uncharacterized protein</fullName>
    </submittedName>
</protein>
<proteinExistence type="predicted"/>
<sequence>MSFIGHYLPYFNDETPNYRELLAPLNAEAVLQLANDTTSLRSEARYKLKQLFRHCSAKLGLNEDVLAAMEECKAVVGGSFISWFFRQSGSGEIAEAPPSVKSCLELFVPLSKTSDFVSRVQTSYGDRASIGARVSRDAVSGDEEDISSGAEHYFENRAVRSVTKMNLQTPTGITVVLVMESDFASAVAPILAKSSWEDRKAMGPTGYFDFHYAWSRSLALQHTRGLRREQSLLLNTIISGETGPDGSKEEHVCYQSSRCPLTLRSTMDNGVRSVAFNDLDAFLWTSKCPKLLSQPPLRWRHGGACNGCKTEKMDSVLEEGEWCESGSPIL</sequence>